<sequence length="254" mass="28606">MSLSHVFKTTVIASAVAVASFAQAADSLEPAVKAGQKINQSAEKSQQKIDKISDDIQVRLQQYKAINKEIEGLLVYNRQLEKQVANQEAEMADINESIDKVSVVERQVTPLMIRMIDGLEQFVNLDVPFLPQEREKRIADLKSMMDRADISPSEKFRRVLEAYQVEVDYGKTIEAYTSTLEIDGQERDVDFLRVGRVALIYQTRDGKLSGAWDTNSKSFVELSPEYRTQITKGLRIARKQLAPDLLVLPISAAE</sequence>
<dbReference type="EMBL" id="JBELOE010000284">
    <property type="protein sequence ID" value="MER2494202.1"/>
    <property type="molecule type" value="Genomic_DNA"/>
</dbReference>
<keyword evidence="2" id="KW-0732">Signal</keyword>
<gene>
    <name evidence="3" type="ORF">ABS311_20210</name>
</gene>
<evidence type="ECO:0000313" key="4">
    <source>
        <dbReference type="Proteomes" id="UP001467690"/>
    </source>
</evidence>
<keyword evidence="1" id="KW-0175">Coiled coil</keyword>
<proteinExistence type="predicted"/>
<feature type="coiled-coil region" evidence="1">
    <location>
        <begin position="70"/>
        <end position="97"/>
    </location>
</feature>
<reference evidence="3 4" key="1">
    <citation type="submission" date="2024-06" db="EMBL/GenBank/DDBJ databases">
        <authorList>
            <person name="Chen R.Y."/>
        </authorList>
    </citation>
    <scope>NUCLEOTIDE SEQUENCE [LARGE SCALE GENOMIC DNA]</scope>
    <source>
        <strain evidence="3 4">D2</strain>
    </source>
</reference>
<accession>A0ABV1RNB5</accession>
<name>A0ABV1RNB5_9ALTE</name>
<dbReference type="PIRSF" id="PIRSF028069">
    <property type="entry name" value="UCP028069"/>
    <property type="match status" value="1"/>
</dbReference>
<keyword evidence="4" id="KW-1185">Reference proteome</keyword>
<evidence type="ECO:0000313" key="3">
    <source>
        <dbReference type="EMBL" id="MER2494202.1"/>
    </source>
</evidence>
<evidence type="ECO:0000256" key="2">
    <source>
        <dbReference type="SAM" id="SignalP"/>
    </source>
</evidence>
<feature type="chain" id="PRO_5046357012" evidence="2">
    <location>
        <begin position="25"/>
        <end position="254"/>
    </location>
</feature>
<feature type="signal peptide" evidence="2">
    <location>
        <begin position="1"/>
        <end position="24"/>
    </location>
</feature>
<organism evidence="3 4">
    <name type="scientific">Catenovulum sediminis</name>
    <dbReference type="NCBI Taxonomy" id="1740262"/>
    <lineage>
        <taxon>Bacteria</taxon>
        <taxon>Pseudomonadati</taxon>
        <taxon>Pseudomonadota</taxon>
        <taxon>Gammaproteobacteria</taxon>
        <taxon>Alteromonadales</taxon>
        <taxon>Alteromonadaceae</taxon>
        <taxon>Catenovulum</taxon>
    </lineage>
</organism>
<protein>
    <submittedName>
        <fullName evidence="3">DUF3450 domain-containing protein</fullName>
    </submittedName>
</protein>
<dbReference type="Pfam" id="PF11932">
    <property type="entry name" value="DUF3450"/>
    <property type="match status" value="1"/>
</dbReference>
<evidence type="ECO:0000256" key="1">
    <source>
        <dbReference type="SAM" id="Coils"/>
    </source>
</evidence>
<dbReference type="Proteomes" id="UP001467690">
    <property type="component" value="Unassembled WGS sequence"/>
</dbReference>
<comment type="caution">
    <text evidence="3">The sequence shown here is derived from an EMBL/GenBank/DDBJ whole genome shotgun (WGS) entry which is preliminary data.</text>
</comment>
<dbReference type="RefSeq" id="WP_143871336.1">
    <property type="nucleotide sequence ID" value="NZ_CP041660.1"/>
</dbReference>
<dbReference type="InterPro" id="IPR016866">
    <property type="entry name" value="UCP028069"/>
</dbReference>